<dbReference type="AlphaFoldDB" id="A0A8J2XHP2"/>
<feature type="domain" description="DUF7933" evidence="3">
    <location>
        <begin position="784"/>
        <end position="908"/>
    </location>
</feature>
<evidence type="ECO:0000259" key="3">
    <source>
        <dbReference type="Pfam" id="PF25564"/>
    </source>
</evidence>
<dbReference type="Pfam" id="PF13585">
    <property type="entry name" value="CHU_C"/>
    <property type="match status" value="1"/>
</dbReference>
<dbReference type="InterPro" id="IPR047589">
    <property type="entry name" value="DUF11_rpt"/>
</dbReference>
<evidence type="ECO:0000256" key="1">
    <source>
        <dbReference type="SAM" id="SignalP"/>
    </source>
</evidence>
<sequence length="1127" mass="121323">MIKKKITLLLLFLNFLAITAQTTDLAIVVEAKNSSGADISQVHIYQEYQYLVTIINSGNSVANATFSQTINQNVTVLSTVSQNNIGGASPVTGFNLINNTLTGTVASLPSNSSVEIKISVVAPINIGGIATSATVFSPEGTQDINPSNNQSIISIDVVDVDIDFTVTHSQVTPPEGTGISMWNDSVAYEFTITNNSSINYPLSAFSGVFQLSSLLDYGRPVVQQTSIECLGGTNGSSCPDLNGVSSNPTIISSVQTVFTFGNPIEFTSGGSLTFRVVYQFLEPLCALEQQPISVNNYIKLTLNHSNISSNNSNLVATDLLIADLCQLTDICIETLQIDPSTSTLVDWEEEVTFRTTVCNNGPLPAPIRFFLQNLSVNIEWEIVSLTCINTTGLITCNDFTLTEQNTFWTSNEFIMPVGATITIETVVIFYEPECSTSTTNSSAHIRSGTNVLDSQIIDTNIANSAESDYVILPPAPTCASSDLQITKTQTIPTLPEGDSATNTTDWGSVTYEIIVTNPSDSDTFIEVSDYMPLNANQFVTGTLLSVNCISTTGTATCGEIEHTNIGVPLDGVPQDGVLDVFWEILPEDNWALPAQSSITFEVVIDWAPECTTGNIAATNSASVNHVGSVIDNNNSNNIASVVTYFAPCVDLIVQTFPQFTQVNTNQNFDWIVDITNSTTSSNAVDIYFEDVLSSVFTITGTPTCQITSGTAICISSFNINGNIISGTIPNMEAGSTVRIRIPVTSPVFGGAFSNTAEATPSETDNEELTPETNISISNVQVIAPTLIKSFNPIEIVVGQTSTLTFTITNISSNPSQNNISFTDNLPFGLILVDSPVWVSANGCTATFLGAVGDPFVGVSNLTFPNGVSSCAFSVIVTSNTEGVFLNDNENFSNQNNIDTSQANATLTVLEDTSNVDIEVLKNVFPEEVSIGDEVAFTITITNIGTTTATQINILESLPSGYQYISSSSSIGTFNYTTSVWSVDLLTPNESVALTIIAQVISSNDLLNIAQLQNLNEIDRDDSNNEDSAEVTINNCLEIQEGVSPNTDGYNDFLIIPCIEDYPNHIIKIYNRLGVQIYESDDYKNNWDGKSNMGFPQASELLPVGTYYYILEIEGLPKPIMGWVYLNY</sequence>
<evidence type="ECO:0000313" key="5">
    <source>
        <dbReference type="Proteomes" id="UP000598120"/>
    </source>
</evidence>
<comment type="caution">
    <text evidence="4">The sequence shown here is derived from an EMBL/GenBank/DDBJ whole genome shotgun (WGS) entry which is preliminary data.</text>
</comment>
<proteinExistence type="predicted"/>
<feature type="chain" id="PRO_5035289807" description="DUF11 domain-containing protein" evidence="1">
    <location>
        <begin position="21"/>
        <end position="1127"/>
    </location>
</feature>
<keyword evidence="1" id="KW-0732">Signal</keyword>
<dbReference type="Proteomes" id="UP000598120">
    <property type="component" value="Unassembled WGS sequence"/>
</dbReference>
<feature type="signal peptide" evidence="1">
    <location>
        <begin position="1"/>
        <end position="20"/>
    </location>
</feature>
<evidence type="ECO:0008006" key="6">
    <source>
        <dbReference type="Google" id="ProtNLM"/>
    </source>
</evidence>
<dbReference type="Pfam" id="PF01345">
    <property type="entry name" value="DUF11"/>
    <property type="match status" value="1"/>
</dbReference>
<reference evidence="4 5" key="1">
    <citation type="journal article" date="2014" name="Int. J. Syst. Evol. Microbiol.">
        <title>Complete genome sequence of Corynebacterium casei LMG S-19264T (=DSM 44701T), isolated from a smear-ripened cheese.</title>
        <authorList>
            <consortium name="US DOE Joint Genome Institute (JGI-PGF)"/>
            <person name="Walter F."/>
            <person name="Albersmeier A."/>
            <person name="Kalinowski J."/>
            <person name="Ruckert C."/>
        </authorList>
    </citation>
    <scope>NUCLEOTIDE SEQUENCE [LARGE SCALE GENOMIC DNA]</scope>
    <source>
        <strain evidence="4 5">CGMCC 1.15295</strain>
    </source>
</reference>
<organism evidence="4 5">
    <name type="scientific">Aquaticitalea lipolytica</name>
    <dbReference type="NCBI Taxonomy" id="1247562"/>
    <lineage>
        <taxon>Bacteria</taxon>
        <taxon>Pseudomonadati</taxon>
        <taxon>Bacteroidota</taxon>
        <taxon>Flavobacteriia</taxon>
        <taxon>Flavobacteriales</taxon>
        <taxon>Flavobacteriaceae</taxon>
        <taxon>Aquaticitalea</taxon>
    </lineage>
</organism>
<dbReference type="NCBIfam" id="TIGR04131">
    <property type="entry name" value="Bac_Flav_CTERM"/>
    <property type="match status" value="1"/>
</dbReference>
<protein>
    <recommendedName>
        <fullName evidence="6">DUF11 domain-containing protein</fullName>
    </recommendedName>
</protein>
<dbReference type="NCBIfam" id="TIGR01451">
    <property type="entry name" value="B_ant_repeat"/>
    <property type="match status" value="2"/>
</dbReference>
<dbReference type="InterPro" id="IPR057693">
    <property type="entry name" value="DUF7933"/>
</dbReference>
<name>A0A8J2XHP2_9FLAO</name>
<dbReference type="RefSeq" id="WP_188606412.1">
    <property type="nucleotide sequence ID" value="NZ_BMIC01000004.1"/>
</dbReference>
<evidence type="ECO:0000313" key="4">
    <source>
        <dbReference type="EMBL" id="GFZ89772.1"/>
    </source>
</evidence>
<keyword evidence="5" id="KW-1185">Reference proteome</keyword>
<dbReference type="PANTHER" id="PTHR34819">
    <property type="entry name" value="LARGE CYSTEINE-RICH PERIPLASMIC PROTEIN OMCB"/>
    <property type="match status" value="1"/>
</dbReference>
<gene>
    <name evidence="4" type="ORF">GCM10011531_21790</name>
</gene>
<dbReference type="InterPro" id="IPR001434">
    <property type="entry name" value="OmcB-like_DUF11"/>
</dbReference>
<dbReference type="InterPro" id="IPR051172">
    <property type="entry name" value="Chlamydia_OmcB"/>
</dbReference>
<dbReference type="InterPro" id="IPR026341">
    <property type="entry name" value="T9SS_type_B"/>
</dbReference>
<dbReference type="Pfam" id="PF25564">
    <property type="entry name" value="DUF7933"/>
    <property type="match status" value="1"/>
</dbReference>
<dbReference type="PANTHER" id="PTHR34819:SF3">
    <property type="entry name" value="CELL SURFACE PROTEIN"/>
    <property type="match status" value="1"/>
</dbReference>
<evidence type="ECO:0000259" key="2">
    <source>
        <dbReference type="Pfam" id="PF01345"/>
    </source>
</evidence>
<dbReference type="EMBL" id="BMIC01000004">
    <property type="protein sequence ID" value="GFZ89772.1"/>
    <property type="molecule type" value="Genomic_DNA"/>
</dbReference>
<feature type="domain" description="DUF11" evidence="2">
    <location>
        <begin position="916"/>
        <end position="1030"/>
    </location>
</feature>
<accession>A0A8J2XHP2</accession>